<reference evidence="1" key="1">
    <citation type="journal article" date="2020" name="Stud. Mycol.">
        <title>101 Dothideomycetes genomes: a test case for predicting lifestyles and emergence of pathogens.</title>
        <authorList>
            <person name="Haridas S."/>
            <person name="Albert R."/>
            <person name="Binder M."/>
            <person name="Bloem J."/>
            <person name="Labutti K."/>
            <person name="Salamov A."/>
            <person name="Andreopoulos B."/>
            <person name="Baker S."/>
            <person name="Barry K."/>
            <person name="Bills G."/>
            <person name="Bluhm B."/>
            <person name="Cannon C."/>
            <person name="Castanera R."/>
            <person name="Culley D."/>
            <person name="Daum C."/>
            <person name="Ezra D."/>
            <person name="Gonzalez J."/>
            <person name="Henrissat B."/>
            <person name="Kuo A."/>
            <person name="Liang C."/>
            <person name="Lipzen A."/>
            <person name="Lutzoni F."/>
            <person name="Magnuson J."/>
            <person name="Mondo S."/>
            <person name="Nolan M."/>
            <person name="Ohm R."/>
            <person name="Pangilinan J."/>
            <person name="Park H.-J."/>
            <person name="Ramirez L."/>
            <person name="Alfaro M."/>
            <person name="Sun H."/>
            <person name="Tritt A."/>
            <person name="Yoshinaga Y."/>
            <person name="Zwiers L.-H."/>
            <person name="Turgeon B."/>
            <person name="Goodwin S."/>
            <person name="Spatafora J."/>
            <person name="Crous P."/>
            <person name="Grigoriev I."/>
        </authorList>
    </citation>
    <scope>NUCLEOTIDE SEQUENCE</scope>
    <source>
        <strain evidence="1">CBS 525.71</strain>
    </source>
</reference>
<evidence type="ECO:0000313" key="2">
    <source>
        <dbReference type="Proteomes" id="UP000799754"/>
    </source>
</evidence>
<comment type="caution">
    <text evidence="1">The sequence shown here is derived from an EMBL/GenBank/DDBJ whole genome shotgun (WGS) entry which is preliminary data.</text>
</comment>
<dbReference type="Proteomes" id="UP000799754">
    <property type="component" value="Unassembled WGS sequence"/>
</dbReference>
<gene>
    <name evidence="1" type="ORF">BU25DRAFT_88007</name>
</gene>
<dbReference type="EMBL" id="MU006702">
    <property type="protein sequence ID" value="KAF2633047.1"/>
    <property type="molecule type" value="Genomic_DNA"/>
</dbReference>
<protein>
    <submittedName>
        <fullName evidence="1">HIT-like protein</fullName>
    </submittedName>
</protein>
<evidence type="ECO:0000313" key="1">
    <source>
        <dbReference type="EMBL" id="KAF2633047.1"/>
    </source>
</evidence>
<name>A0ACB6SGG2_9PLEO</name>
<proteinExistence type="predicted"/>
<accession>A0ACB6SGG2</accession>
<keyword evidence="2" id="KW-1185">Reference proteome</keyword>
<sequence length="347" mass="39750">MFKLSREPLRYSQSCQLNGKRTFHQGSHIMAEASKGKSSNITEKHQDPIVAEEIEGALKPQASHLLFASKRANAFTELMSAKKPKPAAEPAEIPAKPVMRGFDARNGLGLYIEHPEKNPEGLVVEYDDDFVVINDKFPKARYASSLLFQSSPGLIIHSVHLLLIPRKPEYYNQHPLHLLSSNPAFLAEVRRCVDRLKQLAASELRRRYGRHSATDVPYQSALSDLMSSPNPPPASERDALLPPGRDWLSEIKVGVHTHPSMNHMHIHIMSREMHSLCLRHKKHYLSFNSSFFVDVDEFPLEEGSERFHPGDWPSWDMKCWRCGENYKNKFAKLKGHLEEEFEVWRKE</sequence>
<organism evidence="1 2">
    <name type="scientific">Macroventuria anomochaeta</name>
    <dbReference type="NCBI Taxonomy" id="301207"/>
    <lineage>
        <taxon>Eukaryota</taxon>
        <taxon>Fungi</taxon>
        <taxon>Dikarya</taxon>
        <taxon>Ascomycota</taxon>
        <taxon>Pezizomycotina</taxon>
        <taxon>Dothideomycetes</taxon>
        <taxon>Pleosporomycetidae</taxon>
        <taxon>Pleosporales</taxon>
        <taxon>Pleosporineae</taxon>
        <taxon>Didymellaceae</taxon>
        <taxon>Macroventuria</taxon>
    </lineage>
</organism>